<organism evidence="1 2">
    <name type="scientific">Hemibagrus wyckioides</name>
    <dbReference type="NCBI Taxonomy" id="337641"/>
    <lineage>
        <taxon>Eukaryota</taxon>
        <taxon>Metazoa</taxon>
        <taxon>Chordata</taxon>
        <taxon>Craniata</taxon>
        <taxon>Vertebrata</taxon>
        <taxon>Euteleostomi</taxon>
        <taxon>Actinopterygii</taxon>
        <taxon>Neopterygii</taxon>
        <taxon>Teleostei</taxon>
        <taxon>Ostariophysi</taxon>
        <taxon>Siluriformes</taxon>
        <taxon>Bagridae</taxon>
        <taxon>Hemibagrus</taxon>
    </lineage>
</organism>
<dbReference type="AlphaFoldDB" id="A0A9D3NTB9"/>
<dbReference type="Proteomes" id="UP000824219">
    <property type="component" value="Linkage Group LG09"/>
</dbReference>
<dbReference type="EMBL" id="JAHKSW010000009">
    <property type="protein sequence ID" value="KAG7327899.1"/>
    <property type="molecule type" value="Genomic_DNA"/>
</dbReference>
<keyword evidence="2" id="KW-1185">Reference proteome</keyword>
<sequence>MQLLRDREKELDADWKNLDLAAPRRKPVPLPRKFCPSAAASSAPTGTDVSIAPASPLAPLLTLPVNQCKGA</sequence>
<accession>A0A9D3NTB9</accession>
<evidence type="ECO:0000313" key="1">
    <source>
        <dbReference type="EMBL" id="KAG7327899.1"/>
    </source>
</evidence>
<comment type="caution">
    <text evidence="1">The sequence shown here is derived from an EMBL/GenBank/DDBJ whole genome shotgun (WGS) entry which is preliminary data.</text>
</comment>
<evidence type="ECO:0000313" key="2">
    <source>
        <dbReference type="Proteomes" id="UP000824219"/>
    </source>
</evidence>
<gene>
    <name evidence="1" type="ORF">KOW79_007843</name>
</gene>
<proteinExistence type="predicted"/>
<name>A0A9D3NTB9_9TELE</name>
<protein>
    <submittedName>
        <fullName evidence="1">Uncharacterized protein</fullName>
    </submittedName>
</protein>
<reference evidence="1 2" key="1">
    <citation type="submission" date="2021-06" db="EMBL/GenBank/DDBJ databases">
        <title>Chromosome-level genome assembly of the red-tail catfish (Hemibagrus wyckioides).</title>
        <authorList>
            <person name="Shao F."/>
        </authorList>
    </citation>
    <scope>NUCLEOTIDE SEQUENCE [LARGE SCALE GENOMIC DNA]</scope>
    <source>
        <strain evidence="1">EC202008001</strain>
        <tissue evidence="1">Blood</tissue>
    </source>
</reference>